<keyword evidence="1" id="KW-0812">Transmembrane</keyword>
<name>A0A1F5TH04_9BACT</name>
<evidence type="ECO:0000313" key="3">
    <source>
        <dbReference type="Proteomes" id="UP000178656"/>
    </source>
</evidence>
<dbReference type="EMBL" id="MFGM01000006">
    <property type="protein sequence ID" value="OGF38200.1"/>
    <property type="molecule type" value="Genomic_DNA"/>
</dbReference>
<evidence type="ECO:0000313" key="2">
    <source>
        <dbReference type="EMBL" id="OGF38200.1"/>
    </source>
</evidence>
<gene>
    <name evidence="2" type="ORF">A2482_03935</name>
</gene>
<keyword evidence="1" id="KW-0472">Membrane</keyword>
<accession>A0A1F5TH04</accession>
<sequence length="105" mass="11933">MDSKNQDSRYLTMWICVIVFGALIFVGWLWTIRHSIDRTNAELSKGVGSMEQMTEEMQKMFNEMSTELKKTEVPIENVASPEAVKPSESVPVLKLELPVVSVDKK</sequence>
<keyword evidence="1" id="KW-1133">Transmembrane helix</keyword>
<comment type="caution">
    <text evidence="2">The sequence shown here is derived from an EMBL/GenBank/DDBJ whole genome shotgun (WGS) entry which is preliminary data.</text>
</comment>
<dbReference type="AlphaFoldDB" id="A0A1F5TH04"/>
<evidence type="ECO:0000256" key="1">
    <source>
        <dbReference type="SAM" id="Phobius"/>
    </source>
</evidence>
<feature type="transmembrane region" description="Helical" evidence="1">
    <location>
        <begin position="12"/>
        <end position="30"/>
    </location>
</feature>
<dbReference type="Proteomes" id="UP000178656">
    <property type="component" value="Unassembled WGS sequence"/>
</dbReference>
<organism evidence="2 3">
    <name type="scientific">Candidatus Falkowbacteria bacterium RIFOXYC2_FULL_48_21</name>
    <dbReference type="NCBI Taxonomy" id="1798005"/>
    <lineage>
        <taxon>Bacteria</taxon>
        <taxon>Candidatus Falkowiibacteriota</taxon>
    </lineage>
</organism>
<proteinExistence type="predicted"/>
<reference evidence="2 3" key="1">
    <citation type="journal article" date="2016" name="Nat. Commun.">
        <title>Thousands of microbial genomes shed light on interconnected biogeochemical processes in an aquifer system.</title>
        <authorList>
            <person name="Anantharaman K."/>
            <person name="Brown C.T."/>
            <person name="Hug L.A."/>
            <person name="Sharon I."/>
            <person name="Castelle C.J."/>
            <person name="Probst A.J."/>
            <person name="Thomas B.C."/>
            <person name="Singh A."/>
            <person name="Wilkins M.J."/>
            <person name="Karaoz U."/>
            <person name="Brodie E.L."/>
            <person name="Williams K.H."/>
            <person name="Hubbard S.S."/>
            <person name="Banfield J.F."/>
        </authorList>
    </citation>
    <scope>NUCLEOTIDE SEQUENCE [LARGE SCALE GENOMIC DNA]</scope>
</reference>
<protein>
    <submittedName>
        <fullName evidence="2">Uncharacterized protein</fullName>
    </submittedName>
</protein>